<dbReference type="EMBL" id="MFPX01000017">
    <property type="protein sequence ID" value="OGH66534.1"/>
    <property type="molecule type" value="Genomic_DNA"/>
</dbReference>
<feature type="transmembrane region" description="Helical" evidence="6">
    <location>
        <begin position="306"/>
        <end position="328"/>
    </location>
</feature>
<evidence type="ECO:0000256" key="1">
    <source>
        <dbReference type="ARBA" id="ARBA00004141"/>
    </source>
</evidence>
<dbReference type="STRING" id="1798676.A3B90_00835"/>
<sequence length="370" mass="40742">MNFFLYIWGELKRFDWFLIGILLGILGIGLSVIYSIDLSRGDTLTFFPTQVIALCIGLASIFVLGSLHITVYRSFAQMSYYVALLLLILVLIFGINIRGTTGWFHILGFSFQPAEFAKIACVLLLSWWITKQGRRFDRLEFVISSGMATLLLCGLILLQPDLGSAAVIGALWFGMLILSGVKKRYVAGLLLALLVGVVLAWIFVFQQYQKDRVLNFLYPEKDPLRSGYNVSQSIIAIGAGKFSGRGLGFGSQSQLHFLPEAQTDFIISVIGEELGFVGMSLVLILYIALLWRLLVLARRSEDDFSAFVLFGTSFLFFIQIVVNIGGASGVLPVTGVTLPFLSYGGSSLIMNCALLGIAQSVVRSHRKVSS</sequence>
<feature type="transmembrane region" description="Helical" evidence="6">
    <location>
        <begin position="51"/>
        <end position="71"/>
    </location>
</feature>
<comment type="subcellular location">
    <subcellularLocation>
        <location evidence="1">Membrane</location>
        <topology evidence="1">Multi-pass membrane protein</topology>
    </subcellularLocation>
</comment>
<feature type="transmembrane region" description="Helical" evidence="6">
    <location>
        <begin position="188"/>
        <end position="208"/>
    </location>
</feature>
<feature type="transmembrane region" description="Helical" evidence="6">
    <location>
        <begin position="274"/>
        <end position="294"/>
    </location>
</feature>
<evidence type="ECO:0000256" key="5">
    <source>
        <dbReference type="ARBA" id="ARBA00023136"/>
    </source>
</evidence>
<feature type="transmembrane region" description="Helical" evidence="6">
    <location>
        <begin position="164"/>
        <end position="181"/>
    </location>
</feature>
<evidence type="ECO:0000256" key="2">
    <source>
        <dbReference type="ARBA" id="ARBA00022692"/>
    </source>
</evidence>
<feature type="transmembrane region" description="Helical" evidence="6">
    <location>
        <begin position="103"/>
        <end position="129"/>
    </location>
</feature>
<feature type="transmembrane region" description="Helical" evidence="6">
    <location>
        <begin position="16"/>
        <end position="36"/>
    </location>
</feature>
<dbReference type="NCBIfam" id="TIGR02210">
    <property type="entry name" value="rodA_shape"/>
    <property type="match status" value="1"/>
</dbReference>
<name>A0A1F6M4I5_9BACT</name>
<keyword evidence="4 6" id="KW-1133">Transmembrane helix</keyword>
<evidence type="ECO:0000256" key="3">
    <source>
        <dbReference type="ARBA" id="ARBA00022960"/>
    </source>
</evidence>
<proteinExistence type="predicted"/>
<accession>A0A1F6M4I5</accession>
<keyword evidence="2 6" id="KW-0812">Transmembrane</keyword>
<dbReference type="InterPro" id="IPR011923">
    <property type="entry name" value="RodA/MrdB"/>
</dbReference>
<reference evidence="7 8" key="1">
    <citation type="journal article" date="2016" name="Nat. Commun.">
        <title>Thousands of microbial genomes shed light on interconnected biogeochemical processes in an aquifer system.</title>
        <authorList>
            <person name="Anantharaman K."/>
            <person name="Brown C.T."/>
            <person name="Hug L.A."/>
            <person name="Sharon I."/>
            <person name="Castelle C.J."/>
            <person name="Probst A.J."/>
            <person name="Thomas B.C."/>
            <person name="Singh A."/>
            <person name="Wilkins M.J."/>
            <person name="Karaoz U."/>
            <person name="Brodie E.L."/>
            <person name="Williams K.H."/>
            <person name="Hubbard S.S."/>
            <person name="Banfield J.F."/>
        </authorList>
    </citation>
    <scope>NUCLEOTIDE SEQUENCE [LARGE SCALE GENOMIC DNA]</scope>
</reference>
<dbReference type="Pfam" id="PF01098">
    <property type="entry name" value="FTSW_RODA_SPOVE"/>
    <property type="match status" value="1"/>
</dbReference>
<gene>
    <name evidence="7" type="ORF">A3B90_00835</name>
</gene>
<evidence type="ECO:0000313" key="7">
    <source>
        <dbReference type="EMBL" id="OGH66534.1"/>
    </source>
</evidence>
<dbReference type="PROSITE" id="PS00428">
    <property type="entry name" value="FTSW_RODA_SPOVE"/>
    <property type="match status" value="1"/>
</dbReference>
<keyword evidence="5 6" id="KW-0472">Membrane</keyword>
<dbReference type="InterPro" id="IPR018365">
    <property type="entry name" value="Cell_cycle_FtsW-rel_CS"/>
</dbReference>
<dbReference type="PANTHER" id="PTHR30474">
    <property type="entry name" value="CELL CYCLE PROTEIN"/>
    <property type="match status" value="1"/>
</dbReference>
<dbReference type="GO" id="GO:0008360">
    <property type="term" value="P:regulation of cell shape"/>
    <property type="evidence" value="ECO:0007669"/>
    <property type="project" value="UniProtKB-KW"/>
</dbReference>
<dbReference type="Proteomes" id="UP000178742">
    <property type="component" value="Unassembled WGS sequence"/>
</dbReference>
<feature type="transmembrane region" description="Helical" evidence="6">
    <location>
        <begin position="141"/>
        <end position="158"/>
    </location>
</feature>
<dbReference type="GO" id="GO:0032153">
    <property type="term" value="C:cell division site"/>
    <property type="evidence" value="ECO:0007669"/>
    <property type="project" value="TreeGrafter"/>
</dbReference>
<dbReference type="InterPro" id="IPR001182">
    <property type="entry name" value="FtsW/RodA"/>
</dbReference>
<dbReference type="GO" id="GO:0005886">
    <property type="term" value="C:plasma membrane"/>
    <property type="evidence" value="ECO:0007669"/>
    <property type="project" value="TreeGrafter"/>
</dbReference>
<evidence type="ECO:0000256" key="6">
    <source>
        <dbReference type="SAM" id="Phobius"/>
    </source>
</evidence>
<organism evidence="7 8">
    <name type="scientific">Candidatus Magasanikbacteria bacterium RIFCSPHIGHO2_02_FULL_41_13</name>
    <dbReference type="NCBI Taxonomy" id="1798676"/>
    <lineage>
        <taxon>Bacteria</taxon>
        <taxon>Candidatus Magasanikiibacteriota</taxon>
    </lineage>
</organism>
<evidence type="ECO:0000256" key="4">
    <source>
        <dbReference type="ARBA" id="ARBA00022989"/>
    </source>
</evidence>
<protein>
    <submittedName>
        <fullName evidence="7">Rod shape-determining protein RodA</fullName>
    </submittedName>
</protein>
<feature type="transmembrane region" description="Helical" evidence="6">
    <location>
        <begin position="340"/>
        <end position="362"/>
    </location>
</feature>
<dbReference type="GO" id="GO:0051301">
    <property type="term" value="P:cell division"/>
    <property type="evidence" value="ECO:0007669"/>
    <property type="project" value="InterPro"/>
</dbReference>
<evidence type="ECO:0000313" key="8">
    <source>
        <dbReference type="Proteomes" id="UP000178742"/>
    </source>
</evidence>
<comment type="caution">
    <text evidence="7">The sequence shown here is derived from an EMBL/GenBank/DDBJ whole genome shotgun (WGS) entry which is preliminary data.</text>
</comment>
<keyword evidence="3" id="KW-0133">Cell shape</keyword>
<dbReference type="GO" id="GO:0015648">
    <property type="term" value="F:lipid-linked peptidoglycan transporter activity"/>
    <property type="evidence" value="ECO:0007669"/>
    <property type="project" value="TreeGrafter"/>
</dbReference>
<feature type="transmembrane region" description="Helical" evidence="6">
    <location>
        <begin position="78"/>
        <end position="97"/>
    </location>
</feature>
<dbReference type="AlphaFoldDB" id="A0A1F6M4I5"/>